<protein>
    <submittedName>
        <fullName evidence="2">Uncharacterized protein</fullName>
    </submittedName>
</protein>
<evidence type="ECO:0000313" key="3">
    <source>
        <dbReference type="Proteomes" id="UP001597342"/>
    </source>
</evidence>
<dbReference type="RefSeq" id="WP_379831870.1">
    <property type="nucleotide sequence ID" value="NZ_JBHUHU010000005.1"/>
</dbReference>
<comment type="caution">
    <text evidence="2">The sequence shown here is derived from an EMBL/GenBank/DDBJ whole genome shotgun (WGS) entry which is preliminary data.</text>
</comment>
<evidence type="ECO:0000313" key="2">
    <source>
        <dbReference type="EMBL" id="MFD2101292.1"/>
    </source>
</evidence>
<accession>A0ABW4Y0J3</accession>
<sequence length="94" mass="10797">MKRYKVYRNIRMRAMVMGLPITLFALMMVSVICSLLIVIFTFHFGVIAGLLLFNVLLYGALGQWVKRPFQITAGKTFPDMISNKRLSPLSHVQY</sequence>
<keyword evidence="1" id="KW-0472">Membrane</keyword>
<gene>
    <name evidence="2" type="ORF">ACFSJE_15995</name>
</gene>
<name>A0ABW4Y0J3_9FLAO</name>
<reference evidence="3" key="1">
    <citation type="journal article" date="2019" name="Int. J. Syst. Evol. Microbiol.">
        <title>The Global Catalogue of Microorganisms (GCM) 10K type strain sequencing project: providing services to taxonomists for standard genome sequencing and annotation.</title>
        <authorList>
            <consortium name="The Broad Institute Genomics Platform"/>
            <consortium name="The Broad Institute Genome Sequencing Center for Infectious Disease"/>
            <person name="Wu L."/>
            <person name="Ma J."/>
        </authorList>
    </citation>
    <scope>NUCLEOTIDE SEQUENCE [LARGE SCALE GENOMIC DNA]</scope>
    <source>
        <strain evidence="3">JCM 3389</strain>
    </source>
</reference>
<keyword evidence="1" id="KW-1133">Transmembrane helix</keyword>
<proteinExistence type="predicted"/>
<organism evidence="2 3">
    <name type="scientific">Flagellimonas iocasae</name>
    <dbReference type="NCBI Taxonomy" id="2055905"/>
    <lineage>
        <taxon>Bacteria</taxon>
        <taxon>Pseudomonadati</taxon>
        <taxon>Bacteroidota</taxon>
        <taxon>Flavobacteriia</taxon>
        <taxon>Flavobacteriales</taxon>
        <taxon>Flavobacteriaceae</taxon>
        <taxon>Flagellimonas</taxon>
    </lineage>
</organism>
<keyword evidence="3" id="KW-1185">Reference proteome</keyword>
<feature type="transmembrane region" description="Helical" evidence="1">
    <location>
        <begin position="46"/>
        <end position="65"/>
    </location>
</feature>
<evidence type="ECO:0000256" key="1">
    <source>
        <dbReference type="SAM" id="Phobius"/>
    </source>
</evidence>
<dbReference type="EMBL" id="JBHUHU010000005">
    <property type="protein sequence ID" value="MFD2101292.1"/>
    <property type="molecule type" value="Genomic_DNA"/>
</dbReference>
<keyword evidence="1" id="KW-0812">Transmembrane</keyword>
<dbReference type="Proteomes" id="UP001597342">
    <property type="component" value="Unassembled WGS sequence"/>
</dbReference>
<feature type="transmembrane region" description="Helical" evidence="1">
    <location>
        <begin position="21"/>
        <end position="40"/>
    </location>
</feature>